<organism evidence="1 2">
    <name type="scientific">Araneus ventricosus</name>
    <name type="common">Orbweaver spider</name>
    <name type="synonym">Epeira ventricosa</name>
    <dbReference type="NCBI Taxonomy" id="182803"/>
    <lineage>
        <taxon>Eukaryota</taxon>
        <taxon>Metazoa</taxon>
        <taxon>Ecdysozoa</taxon>
        <taxon>Arthropoda</taxon>
        <taxon>Chelicerata</taxon>
        <taxon>Arachnida</taxon>
        <taxon>Araneae</taxon>
        <taxon>Araneomorphae</taxon>
        <taxon>Entelegynae</taxon>
        <taxon>Araneoidea</taxon>
        <taxon>Araneidae</taxon>
        <taxon>Araneus</taxon>
    </lineage>
</organism>
<keyword evidence="2" id="KW-1185">Reference proteome</keyword>
<dbReference type="EMBL" id="BGPR01240464">
    <property type="protein sequence ID" value="GBM07750.1"/>
    <property type="molecule type" value="Genomic_DNA"/>
</dbReference>
<reference evidence="1 2" key="1">
    <citation type="journal article" date="2019" name="Sci. Rep.">
        <title>Orb-weaving spider Araneus ventricosus genome elucidates the spidroin gene catalogue.</title>
        <authorList>
            <person name="Kono N."/>
            <person name="Nakamura H."/>
            <person name="Ohtoshi R."/>
            <person name="Moran D.A.P."/>
            <person name="Shinohara A."/>
            <person name="Yoshida Y."/>
            <person name="Fujiwara M."/>
            <person name="Mori M."/>
            <person name="Tomita M."/>
            <person name="Arakawa K."/>
        </authorList>
    </citation>
    <scope>NUCLEOTIDE SEQUENCE [LARGE SCALE GENOMIC DNA]</scope>
</reference>
<sequence>MRSGDLLNETASAVQTKYFLFAKTFLDYQISVTVHKAFNSCRGVVSDKELMMASEAEIVEGLSKQGVIATRRINIKRGNEIIPTKHVILTFS</sequence>
<name>A0A4Y2CTK9_ARAVE</name>
<gene>
    <name evidence="1" type="ORF">AVEN_63024_1</name>
</gene>
<evidence type="ECO:0000313" key="2">
    <source>
        <dbReference type="Proteomes" id="UP000499080"/>
    </source>
</evidence>
<comment type="caution">
    <text evidence="1">The sequence shown here is derived from an EMBL/GenBank/DDBJ whole genome shotgun (WGS) entry which is preliminary data.</text>
</comment>
<accession>A0A4Y2CTK9</accession>
<dbReference type="OrthoDB" id="6434843at2759"/>
<dbReference type="Proteomes" id="UP000499080">
    <property type="component" value="Unassembled WGS sequence"/>
</dbReference>
<evidence type="ECO:0000313" key="1">
    <source>
        <dbReference type="EMBL" id="GBM07750.1"/>
    </source>
</evidence>
<protein>
    <submittedName>
        <fullName evidence="1">Uncharacterized protein</fullName>
    </submittedName>
</protein>
<proteinExistence type="predicted"/>
<dbReference type="AlphaFoldDB" id="A0A4Y2CTK9"/>